<dbReference type="AlphaFoldDB" id="A0A923N312"/>
<dbReference type="Pfam" id="PF07676">
    <property type="entry name" value="PD40"/>
    <property type="match status" value="4"/>
</dbReference>
<feature type="chain" id="PRO_5036688749" evidence="2">
    <location>
        <begin position="21"/>
        <end position="312"/>
    </location>
</feature>
<dbReference type="RefSeq" id="WP_187065322.1">
    <property type="nucleotide sequence ID" value="NZ_JACRVF010000001.1"/>
</dbReference>
<dbReference type="Proteomes" id="UP000603640">
    <property type="component" value="Unassembled WGS sequence"/>
</dbReference>
<evidence type="ECO:0000256" key="1">
    <source>
        <dbReference type="ARBA" id="ARBA00009820"/>
    </source>
</evidence>
<reference evidence="3" key="1">
    <citation type="submission" date="2020-08" db="EMBL/GenBank/DDBJ databases">
        <title>Pontibacter sp. SD6 16S ribosomal RNA gene Genome sequencing and assembly.</title>
        <authorList>
            <person name="Kang M."/>
        </authorList>
    </citation>
    <scope>NUCLEOTIDE SEQUENCE</scope>
    <source>
        <strain evidence="3">SD6</strain>
    </source>
</reference>
<dbReference type="Gene3D" id="2.120.10.30">
    <property type="entry name" value="TolB, C-terminal domain"/>
    <property type="match status" value="2"/>
</dbReference>
<gene>
    <name evidence="3" type="ORF">H8S84_00520</name>
</gene>
<name>A0A923N312_9BACT</name>
<proteinExistence type="inferred from homology"/>
<dbReference type="EMBL" id="JACRVF010000001">
    <property type="protein sequence ID" value="MBC5991311.1"/>
    <property type="molecule type" value="Genomic_DNA"/>
</dbReference>
<organism evidence="3 4">
    <name type="scientific">Pontibacter cellulosilyticus</name>
    <dbReference type="NCBI Taxonomy" id="1720253"/>
    <lineage>
        <taxon>Bacteria</taxon>
        <taxon>Pseudomonadati</taxon>
        <taxon>Bacteroidota</taxon>
        <taxon>Cytophagia</taxon>
        <taxon>Cytophagales</taxon>
        <taxon>Hymenobacteraceae</taxon>
        <taxon>Pontibacter</taxon>
    </lineage>
</organism>
<dbReference type="InterPro" id="IPR011659">
    <property type="entry name" value="WD40"/>
</dbReference>
<evidence type="ECO:0000313" key="4">
    <source>
        <dbReference type="Proteomes" id="UP000603640"/>
    </source>
</evidence>
<feature type="signal peptide" evidence="2">
    <location>
        <begin position="1"/>
        <end position="20"/>
    </location>
</feature>
<evidence type="ECO:0000313" key="3">
    <source>
        <dbReference type="EMBL" id="MBC5991311.1"/>
    </source>
</evidence>
<comment type="caution">
    <text evidence="3">The sequence shown here is derived from an EMBL/GenBank/DDBJ whole genome shotgun (WGS) entry which is preliminary data.</text>
</comment>
<dbReference type="InterPro" id="IPR011042">
    <property type="entry name" value="6-blade_b-propeller_TolB-like"/>
</dbReference>
<protein>
    <submittedName>
        <fullName evidence="3">PD40 domain-containing protein</fullName>
    </submittedName>
</protein>
<dbReference type="SUPFAM" id="SSF82171">
    <property type="entry name" value="DPP6 N-terminal domain-like"/>
    <property type="match status" value="1"/>
</dbReference>
<keyword evidence="2" id="KW-0732">Signal</keyword>
<accession>A0A923N312</accession>
<keyword evidence="4" id="KW-1185">Reference proteome</keyword>
<sequence>MKKLLLGTAVCCVFGFSASAQQKNAASIELVGEKLISTPENEFNPVLSRNGKTMYFVRAHEGFEDMKIMVSHLSKGQWSEPVAVSFSDDLFNDSDPSLSPDGKTMFFITNRTTDGQVGKKDLDIWQSQLVNGIWATPTPVLGDKVNSKGDELGPELRADEYLYFNSGRKSGVGSSDIFRAKYQDGSASQMELAPEEVNTTAFEGDITFSTDGKYMAWAAWERDGVLGEGDIYICYKLKDNTWSKPVNLGASLNSSAFDFTPHFSADGRYLYFASFRKDAPVNASAEVQNGQSNIYRISMKEVNRLLKKKTLL</sequence>
<comment type="similarity">
    <text evidence="1">Belongs to the TolB family.</text>
</comment>
<dbReference type="PANTHER" id="PTHR36842:SF1">
    <property type="entry name" value="PROTEIN TOLB"/>
    <property type="match status" value="1"/>
</dbReference>
<evidence type="ECO:0000256" key="2">
    <source>
        <dbReference type="SAM" id="SignalP"/>
    </source>
</evidence>
<dbReference type="PANTHER" id="PTHR36842">
    <property type="entry name" value="PROTEIN TOLB HOMOLOG"/>
    <property type="match status" value="1"/>
</dbReference>